<sequence>MSFEFKTNVLLPEWCFSQAQNTEQLKRLVLDYMQKCYPEYKVKQIKDGMAVCERK</sequence>
<gene>
    <name evidence="1" type="ORF">HNR53_003159</name>
</gene>
<proteinExistence type="predicted"/>
<dbReference type="AlphaFoldDB" id="A0A7X0LWC0"/>
<keyword evidence="2" id="KW-1185">Reference proteome</keyword>
<dbReference type="EMBL" id="JACHGK010000011">
    <property type="protein sequence ID" value="MBB6446500.1"/>
    <property type="molecule type" value="Genomic_DNA"/>
</dbReference>
<organism evidence="1 2">
    <name type="scientific">Bacillus benzoevorans</name>
    <dbReference type="NCBI Taxonomy" id="1456"/>
    <lineage>
        <taxon>Bacteria</taxon>
        <taxon>Bacillati</taxon>
        <taxon>Bacillota</taxon>
        <taxon>Bacilli</taxon>
        <taxon>Bacillales</taxon>
        <taxon>Bacillaceae</taxon>
        <taxon>Bacillus</taxon>
    </lineage>
</organism>
<name>A0A7X0LWC0_9BACI</name>
<evidence type="ECO:0000313" key="2">
    <source>
        <dbReference type="Proteomes" id="UP000531594"/>
    </source>
</evidence>
<protein>
    <submittedName>
        <fullName evidence="1">Uncharacterized protein</fullName>
    </submittedName>
</protein>
<accession>A0A7X0LWC0</accession>
<reference evidence="1 2" key="1">
    <citation type="submission" date="2020-08" db="EMBL/GenBank/DDBJ databases">
        <title>Genomic Encyclopedia of Type Strains, Phase IV (KMG-IV): sequencing the most valuable type-strain genomes for metagenomic binning, comparative biology and taxonomic classification.</title>
        <authorList>
            <person name="Goeker M."/>
        </authorList>
    </citation>
    <scope>NUCLEOTIDE SEQUENCE [LARGE SCALE GENOMIC DNA]</scope>
    <source>
        <strain evidence="1 2">DSM 5391</strain>
    </source>
</reference>
<dbReference type="Proteomes" id="UP000531594">
    <property type="component" value="Unassembled WGS sequence"/>
</dbReference>
<evidence type="ECO:0000313" key="1">
    <source>
        <dbReference type="EMBL" id="MBB6446500.1"/>
    </source>
</evidence>
<comment type="caution">
    <text evidence="1">The sequence shown here is derived from an EMBL/GenBank/DDBJ whole genome shotgun (WGS) entry which is preliminary data.</text>
</comment>